<dbReference type="KEGG" id="tbr:Tb09.160.4360"/>
<dbReference type="RefSeq" id="XP_024498451.1">
    <property type="nucleotide sequence ID" value="XM_024642664.1"/>
</dbReference>
<reference evidence="1 2" key="1">
    <citation type="journal article" date="2005" name="Science">
        <title>Comparative genomics of trypanosomatid parasitic protozoa.</title>
        <authorList>
            <person name="El-Sayed N.M."/>
            <person name="Myler P.J."/>
            <person name="Blandin G."/>
            <person name="Berriman M."/>
            <person name="Crabtree J."/>
            <person name="Aggarwal G."/>
            <person name="Caler E."/>
            <person name="Renauld H."/>
            <person name="Worthey E.A."/>
            <person name="Hertz-Fowler C."/>
            <person name="Ghedin E."/>
            <person name="Peacock C."/>
            <person name="Bartholomeu D.C."/>
            <person name="Haas B.J."/>
            <person name="Tran A.N."/>
            <person name="Wortman J.R."/>
            <person name="Alsmark U.C."/>
            <person name="Angiuoli S."/>
            <person name="Anupama A."/>
            <person name="Badger J."/>
            <person name="Bringaud F."/>
            <person name="Cadag E."/>
            <person name="Carlton J.M."/>
            <person name="Cerqueira G.C."/>
            <person name="Creasy T."/>
            <person name="Delcher A.L."/>
            <person name="Djikeng A."/>
            <person name="Embley T.M."/>
            <person name="Hauser C."/>
            <person name="Ivens A.C."/>
            <person name="Kummerfeld S.K."/>
            <person name="Pereira-Leal J.B."/>
            <person name="Nilsson D."/>
            <person name="Peterson J."/>
            <person name="Salzberg S.L."/>
            <person name="Shallom J."/>
            <person name="Silva J.C."/>
            <person name="Sundaram J."/>
            <person name="Westenberger S."/>
            <person name="White O."/>
            <person name="Melville S.E."/>
            <person name="Donelson J.E."/>
            <person name="Andersson B."/>
            <person name="Stuart K.D."/>
            <person name="Hall N."/>
        </authorList>
    </citation>
    <scope>NUCLEOTIDE SEQUENCE [LARGE SCALE GENOMIC DNA]</scope>
    <source>
        <strain evidence="1 2">927/4 GUTat10.1</strain>
    </source>
</reference>
<dbReference type="EMBL" id="CM000207">
    <property type="protein sequence ID" value="EAN76649.1"/>
    <property type="molecule type" value="Genomic_DNA"/>
</dbReference>
<evidence type="ECO:0000313" key="2">
    <source>
        <dbReference type="Proteomes" id="UP000008524"/>
    </source>
</evidence>
<accession>Q38EX1</accession>
<dbReference type="PaxDb" id="5691-EAN76649"/>
<dbReference type="AlphaFoldDB" id="Q38EX1"/>
<reference evidence="1 2" key="2">
    <citation type="journal article" date="2005" name="Science">
        <title>The genome of the African trypanosome Trypanosoma brucei.</title>
        <authorList>
            <person name="Berriman M."/>
            <person name="Ghedin E."/>
            <person name="Hertz-Fowler C."/>
            <person name="Blandin G."/>
            <person name="Renauld H."/>
            <person name="Bartholomeu D.C."/>
            <person name="Lennard N.J."/>
            <person name="Caler E."/>
            <person name="Hamlin N.E."/>
            <person name="Haas B."/>
            <person name="Bohme U."/>
            <person name="Hannick L."/>
            <person name="Aslett M.A."/>
            <person name="Shallom J."/>
            <person name="Marcello L."/>
            <person name="Hou L."/>
            <person name="Wickstead B."/>
            <person name="Alsmark U.C."/>
            <person name="Arrowsmith C."/>
            <person name="Atkin R.J."/>
            <person name="Barron A.J."/>
            <person name="Bringaud F."/>
            <person name="Brooks K."/>
            <person name="Carrington M."/>
            <person name="Cherevach I."/>
            <person name="Chillingworth T.J."/>
            <person name="Churcher C."/>
            <person name="Clark L.N."/>
            <person name="Corton C.H."/>
            <person name="Cronin A."/>
            <person name="Davies R.M."/>
            <person name="Doggett J."/>
            <person name="Djikeng A."/>
            <person name="Feldblyum T."/>
            <person name="Field M.C."/>
            <person name="Fraser A."/>
            <person name="Goodhead I."/>
            <person name="Hance Z."/>
            <person name="Harper D."/>
            <person name="Harris B.R."/>
            <person name="Hauser H."/>
            <person name="Hostetler J."/>
            <person name="Ivens A."/>
            <person name="Jagels K."/>
            <person name="Johnson D."/>
            <person name="Johnson J."/>
            <person name="Jones K."/>
            <person name="Kerhornou A.X."/>
            <person name="Koo H."/>
            <person name="Larke N."/>
            <person name="Landfear S."/>
            <person name="Larkin C."/>
            <person name="Leech V."/>
            <person name="Line A."/>
            <person name="Lord A."/>
            <person name="Macleod A."/>
            <person name="Mooney P.J."/>
            <person name="Moule S."/>
            <person name="Martin D.M."/>
            <person name="Morgan G.W."/>
            <person name="Mungall K."/>
            <person name="Norbertczak H."/>
            <person name="Ormond D."/>
            <person name="Pai G."/>
            <person name="Peacock C.S."/>
            <person name="Peterson J."/>
            <person name="Quail M.A."/>
            <person name="Rabbinowitsch E."/>
            <person name="Rajandream M.A."/>
            <person name="Reitter C."/>
            <person name="Salzberg S.L."/>
            <person name="Sanders M."/>
            <person name="Schobel S."/>
            <person name="Sharp S."/>
            <person name="Simmonds M."/>
            <person name="Simpson A.J."/>
            <person name="Tallon L."/>
            <person name="Turner C.M."/>
            <person name="Tait A."/>
            <person name="Tivey A.R."/>
            <person name="Van Aken S."/>
            <person name="Walker D."/>
            <person name="Wanless D."/>
            <person name="Wang S."/>
            <person name="White B."/>
            <person name="White O."/>
            <person name="Whitehead S."/>
            <person name="Woodward J."/>
            <person name="Wortman J."/>
            <person name="Adams M.D."/>
            <person name="Embley T.M."/>
            <person name="Gull K."/>
            <person name="Ullu E."/>
            <person name="Barry J.D."/>
            <person name="Fairlamb A.H."/>
            <person name="Opperdoes F."/>
            <person name="Barrell B.G."/>
            <person name="Donelson J.E."/>
            <person name="Hall N."/>
            <person name="Fraser C.M."/>
            <person name="Melville S.E."/>
            <person name="El-Sayed N.M."/>
        </authorList>
    </citation>
    <scope>NUCLEOTIDE SEQUENCE [LARGE SCALE GENOMIC DNA]</scope>
    <source>
        <strain evidence="1 2">927/4 GUTat10.1</strain>
    </source>
</reference>
<dbReference type="Proteomes" id="UP000008524">
    <property type="component" value="Chromosome 9"/>
</dbReference>
<dbReference type="InParanoid" id="Q38EX1"/>
<name>Q38EX1_TRYB2</name>
<dbReference type="GeneID" id="3660207"/>
<evidence type="ECO:0000313" key="1">
    <source>
        <dbReference type="EMBL" id="EAN76649.1"/>
    </source>
</evidence>
<gene>
    <name evidence="1" type="ORF">Tb09.160.4360</name>
</gene>
<proteinExistence type="predicted"/>
<keyword evidence="2" id="KW-1185">Reference proteome</keyword>
<sequence>MGEENKIIKPKGIKEQSSYLRMQFHRHQNADSTVNLRNAINEFE</sequence>
<protein>
    <submittedName>
        <fullName evidence="1">Uncharacterized protein</fullName>
    </submittedName>
</protein>
<organism evidence="1 2">
    <name type="scientific">Trypanosoma brucei brucei (strain 927/4 GUTat10.1)</name>
    <dbReference type="NCBI Taxonomy" id="185431"/>
    <lineage>
        <taxon>Eukaryota</taxon>
        <taxon>Discoba</taxon>
        <taxon>Euglenozoa</taxon>
        <taxon>Kinetoplastea</taxon>
        <taxon>Metakinetoplastina</taxon>
        <taxon>Trypanosomatida</taxon>
        <taxon>Trypanosomatidae</taxon>
        <taxon>Trypanosoma</taxon>
    </lineage>
</organism>